<dbReference type="EC" id="5.1.3.13" evidence="2"/>
<protein>
    <submittedName>
        <fullName evidence="2">dTDP-4-dehydrorhamnose 3,5-epimerase</fullName>
        <ecNumber evidence="2">5.1.3.13</ecNumber>
    </submittedName>
</protein>
<accession>A0A3B1C636</accession>
<dbReference type="PANTHER" id="PTHR21047:SF2">
    <property type="entry name" value="THYMIDINE DIPHOSPHO-4-KETO-RHAMNOSE 3,5-EPIMERASE"/>
    <property type="match status" value="1"/>
</dbReference>
<dbReference type="InterPro" id="IPR014710">
    <property type="entry name" value="RmlC-like_jellyroll"/>
</dbReference>
<dbReference type="GO" id="GO:0008830">
    <property type="term" value="F:dTDP-4-dehydrorhamnose 3,5-epimerase activity"/>
    <property type="evidence" value="ECO:0007669"/>
    <property type="project" value="UniProtKB-EC"/>
</dbReference>
<dbReference type="Pfam" id="PF00908">
    <property type="entry name" value="dTDP_sugar_isom"/>
    <property type="match status" value="1"/>
</dbReference>
<evidence type="ECO:0000256" key="1">
    <source>
        <dbReference type="SAM" id="MobiDB-lite"/>
    </source>
</evidence>
<dbReference type="GO" id="GO:0000271">
    <property type="term" value="P:polysaccharide biosynthetic process"/>
    <property type="evidence" value="ECO:0007669"/>
    <property type="project" value="TreeGrafter"/>
</dbReference>
<feature type="region of interest" description="Disordered" evidence="1">
    <location>
        <begin position="130"/>
        <end position="153"/>
    </location>
</feature>
<proteinExistence type="predicted"/>
<dbReference type="InterPro" id="IPR000888">
    <property type="entry name" value="RmlC-like"/>
</dbReference>
<dbReference type="InterPro" id="IPR011051">
    <property type="entry name" value="RmlC_Cupin_sf"/>
</dbReference>
<dbReference type="GO" id="GO:0005829">
    <property type="term" value="C:cytosol"/>
    <property type="evidence" value="ECO:0007669"/>
    <property type="project" value="TreeGrafter"/>
</dbReference>
<dbReference type="PANTHER" id="PTHR21047">
    <property type="entry name" value="DTDP-6-DEOXY-D-GLUCOSE-3,5 EPIMERASE"/>
    <property type="match status" value="1"/>
</dbReference>
<gene>
    <name evidence="2" type="ORF">MNBD_NITROSPINAE02-1645</name>
</gene>
<dbReference type="EMBL" id="UOGE01000114">
    <property type="protein sequence ID" value="VAX25976.1"/>
    <property type="molecule type" value="Genomic_DNA"/>
</dbReference>
<dbReference type="AlphaFoldDB" id="A0A3B1C636"/>
<dbReference type="SUPFAM" id="SSF51182">
    <property type="entry name" value="RmlC-like cupins"/>
    <property type="match status" value="1"/>
</dbReference>
<keyword evidence="2" id="KW-0413">Isomerase</keyword>
<reference evidence="2" key="1">
    <citation type="submission" date="2018-06" db="EMBL/GenBank/DDBJ databases">
        <authorList>
            <person name="Zhirakovskaya E."/>
        </authorList>
    </citation>
    <scope>NUCLEOTIDE SEQUENCE</scope>
</reference>
<dbReference type="Gene3D" id="2.60.120.10">
    <property type="entry name" value="Jelly Rolls"/>
    <property type="match status" value="1"/>
</dbReference>
<organism evidence="2">
    <name type="scientific">hydrothermal vent metagenome</name>
    <dbReference type="NCBI Taxonomy" id="652676"/>
    <lineage>
        <taxon>unclassified sequences</taxon>
        <taxon>metagenomes</taxon>
        <taxon>ecological metagenomes</taxon>
    </lineage>
</organism>
<evidence type="ECO:0000313" key="2">
    <source>
        <dbReference type="EMBL" id="VAX25976.1"/>
    </source>
</evidence>
<name>A0A3B1C636_9ZZZZ</name>
<sequence>MDLIEGVRLKALKPIPDERGRLMEIIRCDDEIFSKFGQVYMTTAYPGVVKAWHFHQYQDDYFTVLSGMMKIVLYDGREDSVSHGKINEFFLGVYNQQVLKIPSRVVHGFKCISETEAMVLNVTTEPYNYKEPDEQRIDPHTNHIDYDWNREDG</sequence>